<evidence type="ECO:0000313" key="7">
    <source>
        <dbReference type="EMBL" id="CAG5095081.1"/>
    </source>
</evidence>
<evidence type="ECO:0000256" key="6">
    <source>
        <dbReference type="ARBA" id="ARBA00023289"/>
    </source>
</evidence>
<evidence type="ECO:0000256" key="2">
    <source>
        <dbReference type="ARBA" id="ARBA00006270"/>
    </source>
</evidence>
<dbReference type="InterPro" id="IPR027417">
    <property type="entry name" value="P-loop_NTPase"/>
</dbReference>
<keyword evidence="3" id="KW-0547">Nucleotide-binding</keyword>
<keyword evidence="5" id="KW-0449">Lipoprotein</keyword>
<evidence type="ECO:0000256" key="5">
    <source>
        <dbReference type="ARBA" id="ARBA00023288"/>
    </source>
</evidence>
<comment type="subcellular location">
    <subcellularLocation>
        <location evidence="1">Membrane</location>
        <topology evidence="1">Lipid-anchor</topology>
    </subcellularLocation>
</comment>
<dbReference type="Gene3D" id="3.40.50.300">
    <property type="entry name" value="P-loop containing nucleotide triphosphate hydrolases"/>
    <property type="match status" value="1"/>
</dbReference>
<comment type="similarity">
    <text evidence="2">Belongs to the small GTPase superfamily. Rab family.</text>
</comment>
<evidence type="ECO:0000256" key="4">
    <source>
        <dbReference type="ARBA" id="ARBA00023134"/>
    </source>
</evidence>
<dbReference type="PROSITE" id="PS51421">
    <property type="entry name" value="RAS"/>
    <property type="match status" value="1"/>
</dbReference>
<accession>A0ABN7SAE2</accession>
<dbReference type="SMART" id="SM00173">
    <property type="entry name" value="RAS"/>
    <property type="match status" value="1"/>
</dbReference>
<dbReference type="NCBIfam" id="TIGR00231">
    <property type="entry name" value="small_GTP"/>
    <property type="match status" value="1"/>
</dbReference>
<keyword evidence="8" id="KW-1185">Reference proteome</keyword>
<dbReference type="InterPro" id="IPR050305">
    <property type="entry name" value="Small_GTPase_Rab"/>
</dbReference>
<dbReference type="SUPFAM" id="SSF52540">
    <property type="entry name" value="P-loop containing nucleoside triphosphate hydrolases"/>
    <property type="match status" value="1"/>
</dbReference>
<dbReference type="SMART" id="SM00174">
    <property type="entry name" value="RHO"/>
    <property type="match status" value="1"/>
</dbReference>
<dbReference type="InterPro" id="IPR001806">
    <property type="entry name" value="Small_GTPase"/>
</dbReference>
<organism evidence="7 8">
    <name type="scientific">Oikopleura dioica</name>
    <name type="common">Tunicate</name>
    <dbReference type="NCBI Taxonomy" id="34765"/>
    <lineage>
        <taxon>Eukaryota</taxon>
        <taxon>Metazoa</taxon>
        <taxon>Chordata</taxon>
        <taxon>Tunicata</taxon>
        <taxon>Appendicularia</taxon>
        <taxon>Copelata</taxon>
        <taxon>Oikopleuridae</taxon>
        <taxon>Oikopleura</taxon>
    </lineage>
</organism>
<evidence type="ECO:0000256" key="3">
    <source>
        <dbReference type="ARBA" id="ARBA00022741"/>
    </source>
</evidence>
<keyword evidence="4" id="KW-0342">GTP-binding</keyword>
<dbReference type="Proteomes" id="UP001158576">
    <property type="component" value="Chromosome XSR"/>
</dbReference>
<dbReference type="Pfam" id="PF00071">
    <property type="entry name" value="Ras"/>
    <property type="match status" value="1"/>
</dbReference>
<gene>
    <name evidence="7" type="ORF">OKIOD_LOCUS5581</name>
</gene>
<dbReference type="PRINTS" id="PR00449">
    <property type="entry name" value="RASTRNSFRMNG"/>
</dbReference>
<dbReference type="InterPro" id="IPR005225">
    <property type="entry name" value="Small_GTP-bd"/>
</dbReference>
<evidence type="ECO:0000313" key="8">
    <source>
        <dbReference type="Proteomes" id="UP001158576"/>
    </source>
</evidence>
<proteinExistence type="inferred from homology"/>
<dbReference type="PROSITE" id="PS51419">
    <property type="entry name" value="RAB"/>
    <property type="match status" value="1"/>
</dbReference>
<dbReference type="SMART" id="SM00175">
    <property type="entry name" value="RAB"/>
    <property type="match status" value="1"/>
</dbReference>
<dbReference type="EMBL" id="OU015569">
    <property type="protein sequence ID" value="CAG5095081.1"/>
    <property type="molecule type" value="Genomic_DNA"/>
</dbReference>
<evidence type="ECO:0000256" key="1">
    <source>
        <dbReference type="ARBA" id="ARBA00004635"/>
    </source>
</evidence>
<reference evidence="7 8" key="1">
    <citation type="submission" date="2021-04" db="EMBL/GenBank/DDBJ databases">
        <authorList>
            <person name="Bliznina A."/>
        </authorList>
    </citation>
    <scope>NUCLEOTIDE SEQUENCE [LARGE SCALE GENOMIC DNA]</scope>
</reference>
<name>A0ABN7SAE2_OIKDI</name>
<keyword evidence="6" id="KW-0636">Prenylation</keyword>
<sequence>MVEERPYDHLFKFLIIGDAGVGKSALLLRFADNTFTNSYINTIGVDFKIKTISIDGVKAKLQIWDTAGQERFRTITSTYYRGANGIILVYDVTRTDSYENVRKWLAEIAENDCENVHKY</sequence>
<dbReference type="PANTHER" id="PTHR47980">
    <property type="entry name" value="LD44762P"/>
    <property type="match status" value="1"/>
</dbReference>
<protein>
    <submittedName>
        <fullName evidence="7">Oidioi.mRNA.OKI2018_I69.XSR.g14023.t1.cds</fullName>
    </submittedName>
</protein>